<dbReference type="RefSeq" id="WP_161435818.1">
    <property type="nucleotide sequence ID" value="NZ_WXYO01000005.1"/>
</dbReference>
<evidence type="ECO:0000313" key="6">
    <source>
        <dbReference type="EMBL" id="NAS12789.1"/>
    </source>
</evidence>
<dbReference type="InterPro" id="IPR051265">
    <property type="entry name" value="HIBADH-related_NP60_sf"/>
</dbReference>
<dbReference type="Gene3D" id="1.10.1040.10">
    <property type="entry name" value="N-(1-d-carboxylethyl)-l-norvaline Dehydrogenase, domain 2"/>
    <property type="match status" value="1"/>
</dbReference>
<proteinExistence type="predicted"/>
<dbReference type="InterPro" id="IPR013328">
    <property type="entry name" value="6PGD_dom2"/>
</dbReference>
<sequence>MDTIAFIGLGIMGSRMAANLQNAGYQLVIHNRTKDKGQNLLDKGAKWADDANKAVKGRNIVISMLSTPEVVSDLAVGANGFLSDIKAGAIWVNCSTINPSLSRELKMRAAEKEISYVDAPVAGTKGPAEKGELLFLVGAEPEDLSRVRPLLEVMGRKILHLGESAQGSDMKMLINLLLGQSMLAFAEALVLGKEMGLPGKTLFDVLLNTPVAAPYLSLVRPKFESGDYEANFPLQWLQKDLQLVSNTAYEQGVAMPSLNLAKEVYALAKQSGYAEKDFSSIYDYLHNKKTSL</sequence>
<evidence type="ECO:0000256" key="1">
    <source>
        <dbReference type="ARBA" id="ARBA00023002"/>
    </source>
</evidence>
<dbReference type="GO" id="GO:0016491">
    <property type="term" value="F:oxidoreductase activity"/>
    <property type="evidence" value="ECO:0007669"/>
    <property type="project" value="UniProtKB-KW"/>
</dbReference>
<dbReference type="InterPro" id="IPR029154">
    <property type="entry name" value="HIBADH-like_NADP-bd"/>
</dbReference>
<evidence type="ECO:0000259" key="5">
    <source>
        <dbReference type="Pfam" id="PF14833"/>
    </source>
</evidence>
<dbReference type="InterPro" id="IPR015815">
    <property type="entry name" value="HIBADH-related"/>
</dbReference>
<dbReference type="SUPFAM" id="SSF48179">
    <property type="entry name" value="6-phosphogluconate dehydrogenase C-terminal domain-like"/>
    <property type="match status" value="1"/>
</dbReference>
<dbReference type="PANTHER" id="PTHR43580:SF2">
    <property type="entry name" value="CYTOKINE-LIKE NUCLEAR FACTOR N-PAC"/>
    <property type="match status" value="1"/>
</dbReference>
<feature type="domain" description="3-hydroxyisobutyrate dehydrogenase-like NAD-binding" evidence="5">
    <location>
        <begin position="166"/>
        <end position="284"/>
    </location>
</feature>
<dbReference type="GO" id="GO:0050661">
    <property type="term" value="F:NADP binding"/>
    <property type="evidence" value="ECO:0007669"/>
    <property type="project" value="InterPro"/>
</dbReference>
<dbReference type="InterPro" id="IPR006115">
    <property type="entry name" value="6PGDH_NADP-bd"/>
</dbReference>
<organism evidence="6 7">
    <name type="scientific">Poritiphilus flavus</name>
    <dbReference type="NCBI Taxonomy" id="2697053"/>
    <lineage>
        <taxon>Bacteria</taxon>
        <taxon>Pseudomonadati</taxon>
        <taxon>Bacteroidota</taxon>
        <taxon>Flavobacteriia</taxon>
        <taxon>Flavobacteriales</taxon>
        <taxon>Flavobacteriaceae</taxon>
        <taxon>Poritiphilus</taxon>
    </lineage>
</organism>
<dbReference type="EMBL" id="WXYO01000005">
    <property type="protein sequence ID" value="NAS12789.1"/>
    <property type="molecule type" value="Genomic_DNA"/>
</dbReference>
<evidence type="ECO:0000313" key="7">
    <source>
        <dbReference type="Proteomes" id="UP000475249"/>
    </source>
</evidence>
<protein>
    <submittedName>
        <fullName evidence="6">NAD-binding protein</fullName>
    </submittedName>
</protein>
<keyword evidence="7" id="KW-1185">Reference proteome</keyword>
<dbReference type="PROSITE" id="PS00895">
    <property type="entry name" value="3_HYDROXYISOBUT_DH"/>
    <property type="match status" value="1"/>
</dbReference>
<dbReference type="PIRSF" id="PIRSF000103">
    <property type="entry name" value="HIBADH"/>
    <property type="match status" value="1"/>
</dbReference>
<dbReference type="GO" id="GO:0051287">
    <property type="term" value="F:NAD binding"/>
    <property type="evidence" value="ECO:0007669"/>
    <property type="project" value="InterPro"/>
</dbReference>
<feature type="domain" description="6-phosphogluconate dehydrogenase NADP-binding" evidence="4">
    <location>
        <begin position="3"/>
        <end position="162"/>
    </location>
</feature>
<keyword evidence="1" id="KW-0560">Oxidoreductase</keyword>
<feature type="active site" evidence="3">
    <location>
        <position position="171"/>
    </location>
</feature>
<dbReference type="GO" id="GO:0016054">
    <property type="term" value="P:organic acid catabolic process"/>
    <property type="evidence" value="ECO:0007669"/>
    <property type="project" value="UniProtKB-ARBA"/>
</dbReference>
<reference evidence="6 7" key="1">
    <citation type="submission" date="2020-01" db="EMBL/GenBank/DDBJ databases">
        <title>Bacteria diversity of Porities sp.</title>
        <authorList>
            <person name="Wang G."/>
        </authorList>
    </citation>
    <scope>NUCLEOTIDE SEQUENCE [LARGE SCALE GENOMIC DNA]</scope>
    <source>
        <strain evidence="6 7">R33</strain>
    </source>
</reference>
<dbReference type="SUPFAM" id="SSF51735">
    <property type="entry name" value="NAD(P)-binding Rossmann-fold domains"/>
    <property type="match status" value="1"/>
</dbReference>
<evidence type="ECO:0000259" key="4">
    <source>
        <dbReference type="Pfam" id="PF03446"/>
    </source>
</evidence>
<dbReference type="AlphaFoldDB" id="A0A6L9EEQ8"/>
<dbReference type="Proteomes" id="UP000475249">
    <property type="component" value="Unassembled WGS sequence"/>
</dbReference>
<dbReference type="InterPro" id="IPR036291">
    <property type="entry name" value="NAD(P)-bd_dom_sf"/>
</dbReference>
<evidence type="ECO:0000256" key="2">
    <source>
        <dbReference type="ARBA" id="ARBA00023027"/>
    </source>
</evidence>
<dbReference type="InterPro" id="IPR002204">
    <property type="entry name" value="3-OH-isobutyrate_DH-rel_CS"/>
</dbReference>
<gene>
    <name evidence="6" type="ORF">GTQ38_12290</name>
</gene>
<keyword evidence="2" id="KW-0520">NAD</keyword>
<evidence type="ECO:0000256" key="3">
    <source>
        <dbReference type="PIRSR" id="PIRSR000103-1"/>
    </source>
</evidence>
<dbReference type="Pfam" id="PF14833">
    <property type="entry name" value="NAD_binding_11"/>
    <property type="match status" value="1"/>
</dbReference>
<accession>A0A6L9EEQ8</accession>
<dbReference type="InterPro" id="IPR008927">
    <property type="entry name" value="6-PGluconate_DH-like_C_sf"/>
</dbReference>
<dbReference type="PANTHER" id="PTHR43580">
    <property type="entry name" value="OXIDOREDUCTASE GLYR1-RELATED"/>
    <property type="match status" value="1"/>
</dbReference>
<comment type="caution">
    <text evidence="6">The sequence shown here is derived from an EMBL/GenBank/DDBJ whole genome shotgun (WGS) entry which is preliminary data.</text>
</comment>
<dbReference type="Pfam" id="PF03446">
    <property type="entry name" value="NAD_binding_2"/>
    <property type="match status" value="1"/>
</dbReference>
<dbReference type="Gene3D" id="3.40.50.720">
    <property type="entry name" value="NAD(P)-binding Rossmann-like Domain"/>
    <property type="match status" value="1"/>
</dbReference>
<name>A0A6L9EEQ8_9FLAO</name>